<dbReference type="Proteomes" id="UP001168146">
    <property type="component" value="Unassembled WGS sequence"/>
</dbReference>
<dbReference type="EMBL" id="JASUXU010000021">
    <property type="protein sequence ID" value="KAK0321393.1"/>
    <property type="molecule type" value="Genomic_DNA"/>
</dbReference>
<comment type="caution">
    <text evidence="1">The sequence shown here is derived from an EMBL/GenBank/DDBJ whole genome shotgun (WGS) entry which is preliminary data.</text>
</comment>
<protein>
    <recommendedName>
        <fullName evidence="3">Sorting nexin C-terminal domain-containing protein</fullName>
    </recommendedName>
</protein>
<evidence type="ECO:0000313" key="1">
    <source>
        <dbReference type="EMBL" id="KAK0321393.1"/>
    </source>
</evidence>
<evidence type="ECO:0008006" key="3">
    <source>
        <dbReference type="Google" id="ProtNLM"/>
    </source>
</evidence>
<sequence length="100" mass="11054">MHERLLHPALLPHILQAIRSAVFPGNVLGPARQAPSQAETLEIKRETLYFATQDTALMQADIESTLDLFADAYLNKNLIVAALELLVVRLFPETAETAES</sequence>
<name>A0AAN6FPQ5_9PEZI</name>
<organism evidence="1 2">
    <name type="scientific">Friedmanniomyces endolithicus</name>
    <dbReference type="NCBI Taxonomy" id="329885"/>
    <lineage>
        <taxon>Eukaryota</taxon>
        <taxon>Fungi</taxon>
        <taxon>Dikarya</taxon>
        <taxon>Ascomycota</taxon>
        <taxon>Pezizomycotina</taxon>
        <taxon>Dothideomycetes</taxon>
        <taxon>Dothideomycetidae</taxon>
        <taxon>Mycosphaerellales</taxon>
        <taxon>Teratosphaeriaceae</taxon>
        <taxon>Friedmanniomyces</taxon>
    </lineage>
</organism>
<reference evidence="1" key="1">
    <citation type="submission" date="2021-12" db="EMBL/GenBank/DDBJ databases">
        <title>Black yeast isolated from Biological Soil Crust.</title>
        <authorList>
            <person name="Kurbessoian T."/>
        </authorList>
    </citation>
    <scope>NUCLEOTIDE SEQUENCE</scope>
    <source>
        <strain evidence="1">CCFEE 5208</strain>
    </source>
</reference>
<gene>
    <name evidence="1" type="ORF">LTR82_007846</name>
</gene>
<proteinExistence type="predicted"/>
<accession>A0AAN6FPQ5</accession>
<dbReference type="AlphaFoldDB" id="A0AAN6FPQ5"/>
<evidence type="ECO:0000313" key="2">
    <source>
        <dbReference type="Proteomes" id="UP001168146"/>
    </source>
</evidence>